<keyword evidence="10" id="KW-0813">Transport</keyword>
<evidence type="ECO:0000313" key="11">
    <source>
        <dbReference type="EMBL" id="TIB36781.1"/>
    </source>
</evidence>
<protein>
    <recommendedName>
        <fullName evidence="8 10">Man(5)GlcNAc(2)-PP-dolichol translocation protein RFT1</fullName>
    </recommendedName>
</protein>
<feature type="transmembrane region" description="Helical" evidence="10">
    <location>
        <begin position="463"/>
        <end position="482"/>
    </location>
</feature>
<evidence type="ECO:0000256" key="6">
    <source>
        <dbReference type="ARBA" id="ARBA00022989"/>
    </source>
</evidence>
<organism evidence="11 12">
    <name type="scientific">Wallemia ichthyophaga</name>
    <dbReference type="NCBI Taxonomy" id="245174"/>
    <lineage>
        <taxon>Eukaryota</taxon>
        <taxon>Fungi</taxon>
        <taxon>Dikarya</taxon>
        <taxon>Basidiomycota</taxon>
        <taxon>Wallemiomycotina</taxon>
        <taxon>Wallemiomycetes</taxon>
        <taxon>Wallemiales</taxon>
        <taxon>Wallemiaceae</taxon>
        <taxon>Wallemia</taxon>
    </lineage>
</organism>
<feature type="transmembrane region" description="Helical" evidence="10">
    <location>
        <begin position="340"/>
        <end position="359"/>
    </location>
</feature>
<name>A0A4T0J9F7_WALIC</name>
<feature type="transmembrane region" description="Helical" evidence="10">
    <location>
        <begin position="379"/>
        <end position="397"/>
    </location>
</feature>
<evidence type="ECO:0000256" key="3">
    <source>
        <dbReference type="ARBA" id="ARBA00010288"/>
    </source>
</evidence>
<keyword evidence="4 10" id="KW-0812">Transmembrane</keyword>
<feature type="transmembrane region" description="Helical" evidence="10">
    <location>
        <begin position="403"/>
        <end position="421"/>
    </location>
</feature>
<proteinExistence type="inferred from homology"/>
<evidence type="ECO:0000256" key="4">
    <source>
        <dbReference type="ARBA" id="ARBA00022692"/>
    </source>
</evidence>
<dbReference type="GO" id="GO:0006488">
    <property type="term" value="P:dolichol-linked oligosaccharide biosynthetic process"/>
    <property type="evidence" value="ECO:0007669"/>
    <property type="project" value="InterPro"/>
</dbReference>
<dbReference type="Pfam" id="PF04506">
    <property type="entry name" value="Rft-1"/>
    <property type="match status" value="1"/>
</dbReference>
<evidence type="ECO:0000256" key="2">
    <source>
        <dbReference type="ARBA" id="ARBA00004922"/>
    </source>
</evidence>
<evidence type="ECO:0000256" key="9">
    <source>
        <dbReference type="ARBA" id="ARBA00045912"/>
    </source>
</evidence>
<evidence type="ECO:0000256" key="1">
    <source>
        <dbReference type="ARBA" id="ARBA00004477"/>
    </source>
</evidence>
<feature type="transmembrane region" description="Helical" evidence="10">
    <location>
        <begin position="441"/>
        <end position="457"/>
    </location>
</feature>
<feature type="transmembrane region" description="Helical" evidence="10">
    <location>
        <begin position="20"/>
        <end position="40"/>
    </location>
</feature>
<evidence type="ECO:0000256" key="7">
    <source>
        <dbReference type="ARBA" id="ARBA00023136"/>
    </source>
</evidence>
<dbReference type="PANTHER" id="PTHR13117:SF5">
    <property type="entry name" value="PROTEIN RFT1 HOMOLOG"/>
    <property type="match status" value="1"/>
</dbReference>
<reference evidence="11 12" key="1">
    <citation type="submission" date="2019-03" db="EMBL/GenBank/DDBJ databases">
        <title>Sequencing 23 genomes of Wallemia ichthyophaga.</title>
        <authorList>
            <person name="Gostincar C."/>
        </authorList>
    </citation>
    <scope>NUCLEOTIDE SEQUENCE [LARGE SCALE GENOMIC DNA]</scope>
    <source>
        <strain evidence="11 12">EXF-6200</strain>
    </source>
</reference>
<dbReference type="EMBL" id="SPOI01000120">
    <property type="protein sequence ID" value="TIB36781.1"/>
    <property type="molecule type" value="Genomic_DNA"/>
</dbReference>
<sequence>MPPPYQTKRTNFRKILNILLAWLSVVFSVEMLLPALQLVAQTDVHRSSLSYVDPASLGSYSYKLELSYTSIQQLSKDSVGLACLNGHLTSQQSLNIAFISIPLNVITILITRLFFIGYNGVESDFNTALNLYSLSSLLEALIEPLKFHSIRRANLNKKSFIDCLAFAIKSIATLALLTRHSTQHPLTCYAIAQLSYSLIQFAGYITELFSFYPQRLHTEPFLSRSSLLSLRALSTQALIKLALTQGDKFIISSHLSPSDQGAFALADNYGSILARIVFLPIEETSRVYFSNNKAPQSLATVLGVVLHAYSLLLVILPAFLPNYVQSILQILLPRYANSNASSILPHYSLYIPLMAFNGILESFLHSTASSAQIDKHSKFLTLISFLLMPSIYLALSYTPPSTHSLIIVYSNIANLGLRGAYAYKYASRTMRMSNISPSKSVALACVAAGVITRFTLFNCSLVSHMVTGGVCALSVLLIIYTAERQWFVSTLHQMKKDEKLE</sequence>
<evidence type="ECO:0000256" key="10">
    <source>
        <dbReference type="RuleBase" id="RU365067"/>
    </source>
</evidence>
<comment type="function">
    <text evidence="9 10">Intramembrane glycolipid transporter that operates in the biosynthetic pathway of dolichol-linked oligosaccharides, the glycan precursors employed in protein asparagine (N)-glycosylation. The sequential addition of sugars to dolichol pyrophosphate produces dolichol-linked oligosaccharides containing fourteen sugars, including two GlcNAcs, nine mannoses and three glucoses. Once assembled, the oligosaccharide is transferred from the lipid to nascent proteins by oligosaccharyltransferases. The assembly of dolichol-linked oligosaccharides begins on the cytosolic side of the endoplasmic reticulum membrane and finishes in its lumen. RFT1 could mediate the translocation of the cytosolically oriented intermediate DolPP-GlcNAc2Man5, produced by ALG11, into the ER lumen where dolichol-linked oligosaccharides assembly continues. However, the intramembrane lipid transporter activity could not be confirmed in vitro.</text>
</comment>
<comment type="caution">
    <text evidence="11">The sequence shown here is derived from an EMBL/GenBank/DDBJ whole genome shotgun (WGS) entry which is preliminary data.</text>
</comment>
<dbReference type="PANTHER" id="PTHR13117">
    <property type="entry name" value="ENDOPLASMIC RETICULUM MULTISPAN TRANSMEMBRANE PROTEIN-RELATED"/>
    <property type="match status" value="1"/>
</dbReference>
<keyword evidence="7 10" id="KW-0472">Membrane</keyword>
<evidence type="ECO:0000256" key="5">
    <source>
        <dbReference type="ARBA" id="ARBA00022824"/>
    </source>
</evidence>
<accession>A0A4T0J9F7</accession>
<comment type="subcellular location">
    <subcellularLocation>
        <location evidence="1 10">Endoplasmic reticulum membrane</location>
        <topology evidence="1 10">Multi-pass membrane protein</topology>
    </subcellularLocation>
</comment>
<dbReference type="AlphaFoldDB" id="A0A4T0J9F7"/>
<dbReference type="InterPro" id="IPR007594">
    <property type="entry name" value="RFT1"/>
</dbReference>
<keyword evidence="5 10" id="KW-0256">Endoplasmic reticulum</keyword>
<dbReference type="GO" id="GO:0005789">
    <property type="term" value="C:endoplasmic reticulum membrane"/>
    <property type="evidence" value="ECO:0007669"/>
    <property type="project" value="UniProtKB-SubCell"/>
</dbReference>
<feature type="transmembrane region" description="Helical" evidence="10">
    <location>
        <begin position="96"/>
        <end position="117"/>
    </location>
</feature>
<dbReference type="GO" id="GO:0034203">
    <property type="term" value="P:glycolipid translocation"/>
    <property type="evidence" value="ECO:0007669"/>
    <property type="project" value="TreeGrafter"/>
</dbReference>
<gene>
    <name evidence="11" type="ORF">E3P86_02409</name>
</gene>
<dbReference type="Proteomes" id="UP000310689">
    <property type="component" value="Unassembled WGS sequence"/>
</dbReference>
<keyword evidence="6 10" id="KW-1133">Transmembrane helix</keyword>
<evidence type="ECO:0000313" key="12">
    <source>
        <dbReference type="Proteomes" id="UP000310689"/>
    </source>
</evidence>
<feature type="transmembrane region" description="Helical" evidence="10">
    <location>
        <begin position="298"/>
        <end position="320"/>
    </location>
</feature>
<comment type="caution">
    <text evidence="10">Lacks conserved residue(s) required for the propagation of feature annotation.</text>
</comment>
<comment type="pathway">
    <text evidence="2">Protein modification; protein glycosylation.</text>
</comment>
<evidence type="ECO:0000256" key="8">
    <source>
        <dbReference type="ARBA" id="ARBA00044793"/>
    </source>
</evidence>
<comment type="similarity">
    <text evidence="3 10">Belongs to the RFT1 family.</text>
</comment>